<accession>A0AAW1R9X1</accession>
<organism evidence="3 4">
    <name type="scientific">[Myrmecia] bisecta</name>
    <dbReference type="NCBI Taxonomy" id="41462"/>
    <lineage>
        <taxon>Eukaryota</taxon>
        <taxon>Viridiplantae</taxon>
        <taxon>Chlorophyta</taxon>
        <taxon>core chlorophytes</taxon>
        <taxon>Trebouxiophyceae</taxon>
        <taxon>Trebouxiales</taxon>
        <taxon>Trebouxiaceae</taxon>
        <taxon>Myrmecia</taxon>
    </lineage>
</organism>
<comment type="caution">
    <text evidence="3">The sequence shown here is derived from an EMBL/GenBank/DDBJ whole genome shotgun (WGS) entry which is preliminary data.</text>
</comment>
<evidence type="ECO:0000313" key="3">
    <source>
        <dbReference type="EMBL" id="KAK9830378.1"/>
    </source>
</evidence>
<reference evidence="3 4" key="1">
    <citation type="journal article" date="2024" name="Nat. Commun.">
        <title>Phylogenomics reveals the evolutionary origins of lichenization in chlorophyte algae.</title>
        <authorList>
            <person name="Puginier C."/>
            <person name="Libourel C."/>
            <person name="Otte J."/>
            <person name="Skaloud P."/>
            <person name="Haon M."/>
            <person name="Grisel S."/>
            <person name="Petersen M."/>
            <person name="Berrin J.G."/>
            <person name="Delaux P.M."/>
            <person name="Dal Grande F."/>
            <person name="Keller J."/>
        </authorList>
    </citation>
    <scope>NUCLEOTIDE SEQUENCE [LARGE SCALE GENOMIC DNA]</scope>
    <source>
        <strain evidence="3 4">SAG 2043</strain>
    </source>
</reference>
<proteinExistence type="predicted"/>
<evidence type="ECO:0000256" key="2">
    <source>
        <dbReference type="SAM" id="Phobius"/>
    </source>
</evidence>
<gene>
    <name evidence="3" type="ORF">WJX72_011410</name>
</gene>
<evidence type="ECO:0000313" key="4">
    <source>
        <dbReference type="Proteomes" id="UP001489004"/>
    </source>
</evidence>
<dbReference type="Proteomes" id="UP001489004">
    <property type="component" value="Unassembled WGS sequence"/>
</dbReference>
<dbReference type="EMBL" id="JALJOR010000001">
    <property type="protein sequence ID" value="KAK9830378.1"/>
    <property type="molecule type" value="Genomic_DNA"/>
</dbReference>
<feature type="transmembrane region" description="Helical" evidence="2">
    <location>
        <begin position="83"/>
        <end position="104"/>
    </location>
</feature>
<sequence>MNWQAATGPNSTKTLMQGETLILAILTLGPNNVGNRTLLSRRARHCPQLVILEPRDWIMSASGTGPAAEAASYTKRWWQTKRVPLYIVVGGTLIGAAAHIWTWGKHPQTQTEVTRYRDDPTVDNSKIDAVERGVIKFHETARRKSDEYGMRDGQATDGVFPNAKMAHKLGDIHGPSEPEINSKEDLEKARGHKH</sequence>
<protein>
    <submittedName>
        <fullName evidence="3">Uncharacterized protein</fullName>
    </submittedName>
</protein>
<keyword evidence="2" id="KW-0812">Transmembrane</keyword>
<keyword evidence="2" id="KW-0472">Membrane</keyword>
<keyword evidence="4" id="KW-1185">Reference proteome</keyword>
<dbReference type="AlphaFoldDB" id="A0AAW1R9X1"/>
<evidence type="ECO:0000256" key="1">
    <source>
        <dbReference type="SAM" id="MobiDB-lite"/>
    </source>
</evidence>
<feature type="region of interest" description="Disordered" evidence="1">
    <location>
        <begin position="168"/>
        <end position="194"/>
    </location>
</feature>
<name>A0AAW1R9X1_9CHLO</name>
<keyword evidence="2" id="KW-1133">Transmembrane helix</keyword>